<organism evidence="1 2">
    <name type="scientific">Punica granatum</name>
    <name type="common">Pomegranate</name>
    <dbReference type="NCBI Taxonomy" id="22663"/>
    <lineage>
        <taxon>Eukaryota</taxon>
        <taxon>Viridiplantae</taxon>
        <taxon>Streptophyta</taxon>
        <taxon>Embryophyta</taxon>
        <taxon>Tracheophyta</taxon>
        <taxon>Spermatophyta</taxon>
        <taxon>Magnoliopsida</taxon>
        <taxon>eudicotyledons</taxon>
        <taxon>Gunneridae</taxon>
        <taxon>Pentapetalae</taxon>
        <taxon>rosids</taxon>
        <taxon>malvids</taxon>
        <taxon>Myrtales</taxon>
        <taxon>Lythraceae</taxon>
        <taxon>Punica</taxon>
    </lineage>
</organism>
<keyword evidence="2" id="KW-1185">Reference proteome</keyword>
<gene>
    <name evidence="1" type="ORF">CRG98_048654</name>
</gene>
<name>A0A2I0HH01_PUNGR</name>
<dbReference type="EMBL" id="PGOL01017831">
    <property type="protein sequence ID" value="PKI30955.1"/>
    <property type="molecule type" value="Genomic_DNA"/>
</dbReference>
<accession>A0A2I0HH01</accession>
<proteinExistence type="predicted"/>
<evidence type="ECO:0000313" key="2">
    <source>
        <dbReference type="Proteomes" id="UP000233551"/>
    </source>
</evidence>
<evidence type="ECO:0000313" key="1">
    <source>
        <dbReference type="EMBL" id="PKI30955.1"/>
    </source>
</evidence>
<comment type="caution">
    <text evidence="1">The sequence shown here is derived from an EMBL/GenBank/DDBJ whole genome shotgun (WGS) entry which is preliminary data.</text>
</comment>
<dbReference type="Proteomes" id="UP000233551">
    <property type="component" value="Unassembled WGS sequence"/>
</dbReference>
<dbReference type="AlphaFoldDB" id="A0A2I0HH01"/>
<feature type="non-terminal residue" evidence="1">
    <location>
        <position position="43"/>
    </location>
</feature>
<sequence>MSLEPVSEHMHKESFTLFRWRNIEIGGDSAFAPPSMRSFRHTA</sequence>
<protein>
    <submittedName>
        <fullName evidence="1">Uncharacterized protein</fullName>
    </submittedName>
</protein>
<reference evidence="1 2" key="1">
    <citation type="submission" date="2017-11" db="EMBL/GenBank/DDBJ databases">
        <title>De-novo sequencing of pomegranate (Punica granatum L.) genome.</title>
        <authorList>
            <person name="Akparov Z."/>
            <person name="Amiraslanov A."/>
            <person name="Hajiyeva S."/>
            <person name="Abbasov M."/>
            <person name="Kaur K."/>
            <person name="Hamwieh A."/>
            <person name="Solovyev V."/>
            <person name="Salamov A."/>
            <person name="Braich B."/>
            <person name="Kosarev P."/>
            <person name="Mahmoud A."/>
            <person name="Hajiyev E."/>
            <person name="Babayeva S."/>
            <person name="Izzatullayeva V."/>
            <person name="Mammadov A."/>
            <person name="Mammadov A."/>
            <person name="Sharifova S."/>
            <person name="Ojaghi J."/>
            <person name="Eynullazada K."/>
            <person name="Bayramov B."/>
            <person name="Abdulazimova A."/>
            <person name="Shahmuradov I."/>
        </authorList>
    </citation>
    <scope>NUCLEOTIDE SEQUENCE [LARGE SCALE GENOMIC DNA]</scope>
    <source>
        <strain evidence="2">cv. AG2017</strain>
        <tissue evidence="1">Leaf</tissue>
    </source>
</reference>